<protein>
    <submittedName>
        <fullName evidence="11">B12-binding domain-containing radical SAM protein</fullName>
    </submittedName>
</protein>
<dbReference type="Pfam" id="PF04055">
    <property type="entry name" value="Radical_SAM"/>
    <property type="match status" value="1"/>
</dbReference>
<gene>
    <name evidence="11" type="ORF">HX804_02745</name>
</gene>
<dbReference type="SUPFAM" id="SSF48452">
    <property type="entry name" value="TPR-like"/>
    <property type="match status" value="1"/>
</dbReference>
<evidence type="ECO:0000256" key="5">
    <source>
        <dbReference type="ARBA" id="ARBA00022691"/>
    </source>
</evidence>
<comment type="caution">
    <text evidence="11">The sequence shown here is derived from an EMBL/GenBank/DDBJ whole genome shotgun (WGS) entry which is preliminary data.</text>
</comment>
<dbReference type="SFLD" id="SFLDG01082">
    <property type="entry name" value="B12-binding_domain_containing"/>
    <property type="match status" value="1"/>
</dbReference>
<dbReference type="InterPro" id="IPR058240">
    <property type="entry name" value="rSAM_sf"/>
</dbReference>
<feature type="domain" description="Radical SAM core" evidence="10">
    <location>
        <begin position="270"/>
        <end position="493"/>
    </location>
</feature>
<feature type="domain" description="B12-binding" evidence="9">
    <location>
        <begin position="69"/>
        <end position="214"/>
    </location>
</feature>
<dbReference type="InterPro" id="IPR036724">
    <property type="entry name" value="Cobalamin-bd_sf"/>
</dbReference>
<evidence type="ECO:0000313" key="11">
    <source>
        <dbReference type="EMBL" id="NWK02210.1"/>
    </source>
</evidence>
<dbReference type="InterPro" id="IPR051198">
    <property type="entry name" value="BchE-like"/>
</dbReference>
<dbReference type="Proteomes" id="UP000529843">
    <property type="component" value="Unassembled WGS sequence"/>
</dbReference>
<keyword evidence="6" id="KW-0479">Metal-binding</keyword>
<dbReference type="InterPro" id="IPR020612">
    <property type="entry name" value="Methylthiotransferase_CS"/>
</dbReference>
<dbReference type="PROSITE" id="PS01278">
    <property type="entry name" value="MTTASE_RADICAL"/>
    <property type="match status" value="1"/>
</dbReference>
<evidence type="ECO:0000256" key="3">
    <source>
        <dbReference type="ARBA" id="ARBA00022603"/>
    </source>
</evidence>
<dbReference type="PANTHER" id="PTHR43409">
    <property type="entry name" value="ANAEROBIC MAGNESIUM-PROTOPORPHYRIN IX MONOMETHYL ESTER CYCLASE-RELATED"/>
    <property type="match status" value="1"/>
</dbReference>
<dbReference type="EMBL" id="JACAST010000017">
    <property type="protein sequence ID" value="NWK02210.1"/>
    <property type="molecule type" value="Genomic_DNA"/>
</dbReference>
<dbReference type="InterPro" id="IPR034466">
    <property type="entry name" value="Methyltransferase_Class_B"/>
</dbReference>
<evidence type="ECO:0000256" key="4">
    <source>
        <dbReference type="ARBA" id="ARBA00022679"/>
    </source>
</evidence>
<evidence type="ECO:0000256" key="7">
    <source>
        <dbReference type="ARBA" id="ARBA00023004"/>
    </source>
</evidence>
<dbReference type="Pfam" id="PF02310">
    <property type="entry name" value="B12-binding"/>
    <property type="match status" value="1"/>
</dbReference>
<dbReference type="InterPro" id="IPR011990">
    <property type="entry name" value="TPR-like_helical_dom_sf"/>
</dbReference>
<keyword evidence="3" id="KW-0489">Methyltransferase</keyword>
<organism evidence="11 12">
    <name type="scientific">Marine Group I thaumarchaeote</name>
    <dbReference type="NCBI Taxonomy" id="2511932"/>
    <lineage>
        <taxon>Archaea</taxon>
        <taxon>Nitrososphaerota</taxon>
        <taxon>Marine Group I</taxon>
    </lineage>
</organism>
<evidence type="ECO:0000256" key="2">
    <source>
        <dbReference type="ARBA" id="ARBA00022485"/>
    </source>
</evidence>
<sequence>MSCSNKIVTGEELIQIKPNVTQQLKKEKRLVKYSSKPNPIKNILLINIPRLTIRQLNDEFQSTLSLGTQSKPTVKTHYEIYPPLGLLYLSSMFKEKNNVDLQIFDMHLNCIQMLQKNTIVNWKKVVDDAIKKYKPDLVGISSMFGASFEGTKFVGETIKKHYKDIIVVCGGVHMTGLANNNDENLKFADFICLNESEYHFLWLVEYLNNEKDTLTGVVVNNKTLLRNEADLIPGSHVVQDLDTLPIPDFGSIDLKNYYKYGILSGAQTIDYDTPLATMQTVRGCIARCSFCAVRSFNGLGVRMHSSKRVLEEIDLLYNKFGIRHVDFVDDDFTYDRQRVMEITDSIIDRDYNFTWSIGNGVRLGSLDEEMLKNMEKSGCTYLSFGIESGDDEILRQMKKPLTLEILREKVKLLDICPKIYYRANFITGYPGETKEQLQKTMDVAEKYPWDWNLFSICKPLPDTDLWNELLENNADFEGVGNNTDQDYNYSSYEGKVFNDAGDEYIFNTSYDFNLKSNFKNNKNLNGRNVVRAVKDFERIVVKVENHAFAWNCLAIGYKKLKQYEKSEHALENTMEIIKKNSFWRKKFIEHEFLIDDTSCTLPISK</sequence>
<keyword evidence="5" id="KW-0949">S-adenosyl-L-methionine</keyword>
<dbReference type="CDD" id="cd02068">
    <property type="entry name" value="radical_SAM_B12_BD"/>
    <property type="match status" value="1"/>
</dbReference>
<dbReference type="InterPro" id="IPR007197">
    <property type="entry name" value="rSAM"/>
</dbReference>
<keyword evidence="2" id="KW-0004">4Fe-4S</keyword>
<dbReference type="SUPFAM" id="SSF102114">
    <property type="entry name" value="Radical SAM enzymes"/>
    <property type="match status" value="1"/>
</dbReference>
<dbReference type="GO" id="GO:0046872">
    <property type="term" value="F:metal ion binding"/>
    <property type="evidence" value="ECO:0007669"/>
    <property type="project" value="UniProtKB-KW"/>
</dbReference>
<dbReference type="CDD" id="cd01335">
    <property type="entry name" value="Radical_SAM"/>
    <property type="match status" value="1"/>
</dbReference>
<dbReference type="AlphaFoldDB" id="A0A7K4NND9"/>
<proteinExistence type="predicted"/>
<dbReference type="GO" id="GO:0003824">
    <property type="term" value="F:catalytic activity"/>
    <property type="evidence" value="ECO:0007669"/>
    <property type="project" value="InterPro"/>
</dbReference>
<dbReference type="SFLD" id="SFLDG01123">
    <property type="entry name" value="methyltransferase_(Class_B)"/>
    <property type="match status" value="1"/>
</dbReference>
<dbReference type="GO" id="GO:0031419">
    <property type="term" value="F:cobalamin binding"/>
    <property type="evidence" value="ECO:0007669"/>
    <property type="project" value="InterPro"/>
</dbReference>
<keyword evidence="4" id="KW-0808">Transferase</keyword>
<dbReference type="PANTHER" id="PTHR43409:SF7">
    <property type="entry name" value="BLL1977 PROTEIN"/>
    <property type="match status" value="1"/>
</dbReference>
<evidence type="ECO:0000259" key="9">
    <source>
        <dbReference type="PROSITE" id="PS51332"/>
    </source>
</evidence>
<comment type="cofactor">
    <cofactor evidence="1">
        <name>[4Fe-4S] cluster</name>
        <dbReference type="ChEBI" id="CHEBI:49883"/>
    </cofactor>
</comment>
<dbReference type="SFLD" id="SFLDS00029">
    <property type="entry name" value="Radical_SAM"/>
    <property type="match status" value="1"/>
</dbReference>
<evidence type="ECO:0000256" key="8">
    <source>
        <dbReference type="ARBA" id="ARBA00023014"/>
    </source>
</evidence>
<dbReference type="PROSITE" id="PS51332">
    <property type="entry name" value="B12_BINDING"/>
    <property type="match status" value="1"/>
</dbReference>
<dbReference type="PROSITE" id="PS51918">
    <property type="entry name" value="RADICAL_SAM"/>
    <property type="match status" value="1"/>
</dbReference>
<dbReference type="SMART" id="SM00729">
    <property type="entry name" value="Elp3"/>
    <property type="match status" value="1"/>
</dbReference>
<dbReference type="Gene3D" id="3.40.50.280">
    <property type="entry name" value="Cobalamin-binding domain"/>
    <property type="match status" value="1"/>
</dbReference>
<keyword evidence="8" id="KW-0411">Iron-sulfur</keyword>
<evidence type="ECO:0000256" key="1">
    <source>
        <dbReference type="ARBA" id="ARBA00001966"/>
    </source>
</evidence>
<dbReference type="InterPro" id="IPR006638">
    <property type="entry name" value="Elp3/MiaA/NifB-like_rSAM"/>
</dbReference>
<dbReference type="InterPro" id="IPR023404">
    <property type="entry name" value="rSAM_horseshoe"/>
</dbReference>
<name>A0A7K4NND9_9ARCH</name>
<dbReference type="SUPFAM" id="SSF52242">
    <property type="entry name" value="Cobalamin (vitamin B12)-binding domain"/>
    <property type="match status" value="1"/>
</dbReference>
<evidence type="ECO:0000313" key="12">
    <source>
        <dbReference type="Proteomes" id="UP000529843"/>
    </source>
</evidence>
<keyword evidence="7" id="KW-0408">Iron</keyword>
<evidence type="ECO:0000259" key="10">
    <source>
        <dbReference type="PROSITE" id="PS51918"/>
    </source>
</evidence>
<accession>A0A7K4NND9</accession>
<dbReference type="InterPro" id="IPR006158">
    <property type="entry name" value="Cobalamin-bd"/>
</dbReference>
<reference evidence="11 12" key="1">
    <citation type="journal article" date="2019" name="Environ. Microbiol.">
        <title>Genomics insights into ecotype formation of ammonia-oxidizing archaea in the deep ocean.</title>
        <authorList>
            <person name="Wang Y."/>
            <person name="Huang J.M."/>
            <person name="Cui G.J."/>
            <person name="Nunoura T."/>
            <person name="Takaki Y."/>
            <person name="Li W.L."/>
            <person name="Li J."/>
            <person name="Gao Z.M."/>
            <person name="Takai K."/>
            <person name="Zhang A.Q."/>
            <person name="Stepanauskas R."/>
        </authorList>
    </citation>
    <scope>NUCLEOTIDE SEQUENCE [LARGE SCALE GENOMIC DNA]</scope>
    <source>
        <strain evidence="11 12">N8</strain>
    </source>
</reference>
<dbReference type="Gene3D" id="3.80.30.20">
    <property type="entry name" value="tm_1862 like domain"/>
    <property type="match status" value="1"/>
</dbReference>
<dbReference type="GO" id="GO:0051539">
    <property type="term" value="F:4 iron, 4 sulfur cluster binding"/>
    <property type="evidence" value="ECO:0007669"/>
    <property type="project" value="UniProtKB-KW"/>
</dbReference>
<evidence type="ECO:0000256" key="6">
    <source>
        <dbReference type="ARBA" id="ARBA00022723"/>
    </source>
</evidence>